<sequence>MGNLDNNPDLARWNAIMRRSTHACVRFRMKPAGLLEREPSTRLMPAASSLDAAERLLGQYPLGFPFVACRRVDLSKGVEYAPGRRQAFGHTIRMRGFVFSPEGI</sequence>
<organism evidence="1 2">
    <name type="scientific">Bifidobacterium adolescentis</name>
    <dbReference type="NCBI Taxonomy" id="1680"/>
    <lineage>
        <taxon>Bacteria</taxon>
        <taxon>Bacillati</taxon>
        <taxon>Actinomycetota</taxon>
        <taxon>Actinomycetes</taxon>
        <taxon>Bifidobacteriales</taxon>
        <taxon>Bifidobacteriaceae</taxon>
        <taxon>Bifidobacterium</taxon>
    </lineage>
</organism>
<reference evidence="1" key="1">
    <citation type="journal article" date="2016" name="Sci. Rep.">
        <title>Evaluation of genetic diversity among strains of the human gut commensal Bifidobacterium adolescentis.</title>
        <authorList>
            <person name="Duranti S."/>
            <person name="Milani C."/>
            <person name="Lugli G.A."/>
            <person name="Mancabelli L."/>
            <person name="Turroni F."/>
            <person name="Ferrario C."/>
            <person name="Mangifesta M."/>
            <person name="Viappiani A."/>
            <person name="Sanchez B."/>
            <person name="Margolles A."/>
            <person name="van Sinderen D."/>
            <person name="Ventura M."/>
        </authorList>
    </citation>
    <scope>NUCLEOTIDE SEQUENCE</scope>
    <source>
        <strain evidence="1">703B</strain>
    </source>
</reference>
<dbReference type="RefSeq" id="WP_143239835.1">
    <property type="nucleotide sequence ID" value="NZ_CP133648.1"/>
</dbReference>
<dbReference type="AlphaFoldDB" id="A0AAF0VEI6"/>
<accession>A0AAF0VEI6</accession>
<protein>
    <submittedName>
        <fullName evidence="1">Uncharacterized protein</fullName>
    </submittedName>
</protein>
<dbReference type="Proteomes" id="UP000193179">
    <property type="component" value="Chromosome"/>
</dbReference>
<evidence type="ECO:0000313" key="1">
    <source>
        <dbReference type="EMBL" id="WNE86280.1"/>
    </source>
</evidence>
<proteinExistence type="predicted"/>
<dbReference type="EMBL" id="CP133648">
    <property type="protein sequence ID" value="WNE86280.1"/>
    <property type="molecule type" value="Genomic_DNA"/>
</dbReference>
<gene>
    <name evidence="1" type="ORF">B0703_05085</name>
</gene>
<name>A0AAF0VEI6_BIFAD</name>
<reference evidence="1" key="2">
    <citation type="submission" date="2023-09" db="EMBL/GenBank/DDBJ databases">
        <title>Ecological and genomic based identification of the Bifidobacterium adolescentis prototype of the healthy human gut microbiota.</title>
        <authorList>
            <person name="Lugli G.A."/>
            <person name="Argentini C."/>
            <person name="Tarracchini C."/>
            <person name="Fontana F."/>
            <person name="Alessandri G."/>
            <person name="Mancabelli L."/>
            <person name="Milani C."/>
            <person name="Turroni F."/>
            <person name="Ventura M."/>
        </authorList>
    </citation>
    <scope>NUCLEOTIDE SEQUENCE</scope>
    <source>
        <strain evidence="1">703B</strain>
    </source>
</reference>
<evidence type="ECO:0000313" key="2">
    <source>
        <dbReference type="Proteomes" id="UP000193179"/>
    </source>
</evidence>